<dbReference type="OrthoDB" id="2434934at2759"/>
<feature type="region of interest" description="Disordered" evidence="1">
    <location>
        <begin position="358"/>
        <end position="400"/>
    </location>
</feature>
<dbReference type="EMBL" id="KZ819669">
    <property type="protein sequence ID" value="PWN27072.1"/>
    <property type="molecule type" value="Genomic_DNA"/>
</dbReference>
<protein>
    <submittedName>
        <fullName evidence="2">Uncharacterized protein</fullName>
    </submittedName>
</protein>
<keyword evidence="3" id="KW-1185">Reference proteome</keyword>
<feature type="compositionally biased region" description="Low complexity" evidence="1">
    <location>
        <begin position="133"/>
        <end position="144"/>
    </location>
</feature>
<evidence type="ECO:0000313" key="3">
    <source>
        <dbReference type="Proteomes" id="UP000245884"/>
    </source>
</evidence>
<feature type="compositionally biased region" description="Basic residues" evidence="1">
    <location>
        <begin position="391"/>
        <end position="400"/>
    </location>
</feature>
<reference evidence="2 3" key="1">
    <citation type="journal article" date="2018" name="Mol. Biol. Evol.">
        <title>Broad Genomic Sampling Reveals a Smut Pathogenic Ancestry of the Fungal Clade Ustilaginomycotina.</title>
        <authorList>
            <person name="Kijpornyongpan T."/>
            <person name="Mondo S.J."/>
            <person name="Barry K."/>
            <person name="Sandor L."/>
            <person name="Lee J."/>
            <person name="Lipzen A."/>
            <person name="Pangilinan J."/>
            <person name="LaButti K."/>
            <person name="Hainaut M."/>
            <person name="Henrissat B."/>
            <person name="Grigoriev I.V."/>
            <person name="Spatafora J.W."/>
            <person name="Aime M.C."/>
        </authorList>
    </citation>
    <scope>NUCLEOTIDE SEQUENCE [LARGE SCALE GENOMIC DNA]</scope>
    <source>
        <strain evidence="2 3">MCA 5214</strain>
    </source>
</reference>
<evidence type="ECO:0000256" key="1">
    <source>
        <dbReference type="SAM" id="MobiDB-lite"/>
    </source>
</evidence>
<sequence length="400" mass="41217">MDEKLAHGIIGELRAMEVAEGSASRSRVLEIDADKEVAPGSPESLSPAQVALQAAAAAPDDVAIKPGFGLRLRRRLTSTASAPTAPLSTKPSPSSAAPTPTRSRPAPRRAVCLDCDEAEAERRHEAAVNPQVSKAAAGHSAKSSTPQTDLLLGLGNRMKALGFSSGALASSASFSTSSTADQVAKRDLSALSSLQSSSSGPGGLIGVTALNLLTSPPTGLPGAAMSAGLDASGALPALSSLSHYAVRASGSDLALHPPLDRMALFVHWWGYELTLPAPTMSYLGTARSVSGAFLNFLSTMVVTGGVPEMLPFIRYISMAIDVEFKAIQQADRGKGVVLAATWVIPLALVPRAWDFEMGGTAPQPPATTPGQDRGSETLPPAGAQKTTPVTRPRKSSLMKG</sequence>
<gene>
    <name evidence="2" type="ORF">BDZ90DRAFT_232630</name>
</gene>
<dbReference type="GeneID" id="37028152"/>
<organism evidence="2 3">
    <name type="scientific">Jaminaea rosea</name>
    <dbReference type="NCBI Taxonomy" id="1569628"/>
    <lineage>
        <taxon>Eukaryota</taxon>
        <taxon>Fungi</taxon>
        <taxon>Dikarya</taxon>
        <taxon>Basidiomycota</taxon>
        <taxon>Ustilaginomycotina</taxon>
        <taxon>Exobasidiomycetes</taxon>
        <taxon>Microstromatales</taxon>
        <taxon>Microstromatales incertae sedis</taxon>
        <taxon>Jaminaea</taxon>
    </lineage>
</organism>
<feature type="region of interest" description="Disordered" evidence="1">
    <location>
        <begin position="79"/>
        <end position="109"/>
    </location>
</feature>
<dbReference type="AlphaFoldDB" id="A0A316UP44"/>
<name>A0A316UP44_9BASI</name>
<feature type="region of interest" description="Disordered" evidence="1">
    <location>
        <begin position="122"/>
        <end position="149"/>
    </location>
</feature>
<dbReference type="RefSeq" id="XP_025361684.1">
    <property type="nucleotide sequence ID" value="XM_025506329.1"/>
</dbReference>
<proteinExistence type="predicted"/>
<accession>A0A316UP44</accession>
<dbReference type="Proteomes" id="UP000245884">
    <property type="component" value="Unassembled WGS sequence"/>
</dbReference>
<evidence type="ECO:0000313" key="2">
    <source>
        <dbReference type="EMBL" id="PWN27072.1"/>
    </source>
</evidence>